<dbReference type="OrthoDB" id="407198at2759"/>
<feature type="region of interest" description="Disordered" evidence="1">
    <location>
        <begin position="142"/>
        <end position="408"/>
    </location>
</feature>
<feature type="compositionally biased region" description="Polar residues" evidence="1">
    <location>
        <begin position="192"/>
        <end position="203"/>
    </location>
</feature>
<reference evidence="2 3" key="1">
    <citation type="journal article" date="2007" name="Proc. Natl. Acad. Sci. U.S.A.">
        <title>Dandruff-associated Malassezia genomes reveal convergent and divergent virulence traits shared with plant and human fungal pathogens.</title>
        <authorList>
            <person name="Xu J."/>
            <person name="Saunders C.W."/>
            <person name="Hu P."/>
            <person name="Grant R.A."/>
            <person name="Boekhout T."/>
            <person name="Kuramae E.E."/>
            <person name="Kronstad J.W."/>
            <person name="Deangelis Y.M."/>
            <person name="Reeder N.L."/>
            <person name="Johnstone K.R."/>
            <person name="Leland M."/>
            <person name="Fieno A.M."/>
            <person name="Begley W.M."/>
            <person name="Sun Y."/>
            <person name="Lacey M.P."/>
            <person name="Chaudhary T."/>
            <person name="Keough T."/>
            <person name="Chu L."/>
            <person name="Sears R."/>
            <person name="Yuan B."/>
            <person name="Dawson T.L.Jr."/>
        </authorList>
    </citation>
    <scope>NUCLEOTIDE SEQUENCE [LARGE SCALE GENOMIC DNA]</scope>
    <source>
        <strain evidence="3">ATCC MYA-4612 / CBS 7966</strain>
    </source>
</reference>
<feature type="compositionally biased region" description="Basic residues" evidence="1">
    <location>
        <begin position="232"/>
        <end position="245"/>
    </location>
</feature>
<protein>
    <submittedName>
        <fullName evidence="2">Uncharacterized protein</fullName>
    </submittedName>
</protein>
<feature type="compositionally biased region" description="Basic and acidic residues" evidence="1">
    <location>
        <begin position="379"/>
        <end position="393"/>
    </location>
</feature>
<feature type="compositionally biased region" description="Polar residues" evidence="1">
    <location>
        <begin position="277"/>
        <end position="295"/>
    </location>
</feature>
<feature type="region of interest" description="Disordered" evidence="1">
    <location>
        <begin position="1"/>
        <end position="20"/>
    </location>
</feature>
<dbReference type="EMBL" id="AAYY01000008">
    <property type="protein sequence ID" value="EDP43240.1"/>
    <property type="molecule type" value="Genomic_DNA"/>
</dbReference>
<evidence type="ECO:0000313" key="3">
    <source>
        <dbReference type="Proteomes" id="UP000008837"/>
    </source>
</evidence>
<dbReference type="RefSeq" id="XP_001730454.1">
    <property type="nucleotide sequence ID" value="XM_001730402.1"/>
</dbReference>
<feature type="compositionally biased region" description="Basic and acidic residues" evidence="1">
    <location>
        <begin position="246"/>
        <end position="273"/>
    </location>
</feature>
<feature type="compositionally biased region" description="Basic and acidic residues" evidence="1">
    <location>
        <begin position="218"/>
        <end position="228"/>
    </location>
</feature>
<feature type="compositionally biased region" description="Polar residues" evidence="1">
    <location>
        <begin position="329"/>
        <end position="360"/>
    </location>
</feature>
<sequence>MSADPHFLDSARRVKAQPHEHNRLQVRLDVPGGVTFAPDQLFPHNATKRVFQVPRLPEPSYSYYNFEREICQHNGVPYVPSSAFVLGDEDELTPSQKLAQEVREKEAIKTTPSASTDTAALIPKNEEKLDSLIQAMGLNEPHDHAQQAKSQDMSSAPAGSPASEDKRDALSKASESPSHEVKRIASKPKNGPVTNATLDQGASETPAHTGGEQMKPIDSAKKNFEKNMTKSQAKRAKARAKSRAKKMAEQAHEQDESRLSTEQAEQHQDRYELGDPTASQPDQASAKIQNENAGSTDRAHKQRVSQNEDVYADEGFKSSETSTSTEQTPFSKNKISDTTTSAKAEQDTSARQSDPTSVSQPADDPSEPSSDHLTSSTLHDAHASLDKGVKENTRVVSSRPTADTASLRTSATNLSTCAPTLSGFSVMAEEARHGKSDGLPSVVRQHLFTTDYKPPPSISDSSYSKKPWNNKSYSTNRTFEMLSNQPAGRDAGSQWDAISGSDSIGARDSHASSTSLDTIATLFTPDPRPWHPYRFVRRTNPRQVLLFCAGTALTRQQIEASEQTRKTAAVNGTASISLPESADRAADSKSLASYFATTENTNLQGGLGFIYSPCESLCRAMNQPIDLARVEPNFSRRLERPEFPHETTKRRAALRSVIAALEYIPWEEEGFDKIVIATHHGWIVRGIAYEYVDIG</sequence>
<feature type="compositionally biased region" description="Polar residues" evidence="1">
    <location>
        <begin position="394"/>
        <end position="408"/>
    </location>
</feature>
<feature type="compositionally biased region" description="Low complexity" evidence="1">
    <location>
        <begin position="318"/>
        <end position="328"/>
    </location>
</feature>
<evidence type="ECO:0000313" key="2">
    <source>
        <dbReference type="EMBL" id="EDP43240.1"/>
    </source>
</evidence>
<name>A8Q2W0_MALGO</name>
<proteinExistence type="predicted"/>
<dbReference type="AlphaFoldDB" id="A8Q2W0"/>
<dbReference type="InterPro" id="IPR036397">
    <property type="entry name" value="RNaseH_sf"/>
</dbReference>
<evidence type="ECO:0000256" key="1">
    <source>
        <dbReference type="SAM" id="MobiDB-lite"/>
    </source>
</evidence>
<keyword evidence="3" id="KW-1185">Reference proteome</keyword>
<dbReference type="KEGG" id="mgl:MGL_2250"/>
<feature type="region of interest" description="Disordered" evidence="1">
    <location>
        <begin position="103"/>
        <end position="123"/>
    </location>
</feature>
<dbReference type="OMA" id="ATHHGWI"/>
<dbReference type="VEuPathDB" id="FungiDB:MGL_2250"/>
<dbReference type="InParanoid" id="A8Q2W0"/>
<dbReference type="Proteomes" id="UP000008837">
    <property type="component" value="Unassembled WGS sequence"/>
</dbReference>
<dbReference type="GeneID" id="5854761"/>
<dbReference type="GO" id="GO:0003676">
    <property type="term" value="F:nucleic acid binding"/>
    <property type="evidence" value="ECO:0007669"/>
    <property type="project" value="InterPro"/>
</dbReference>
<gene>
    <name evidence="2" type="ORF">MGL_2250</name>
</gene>
<organism evidence="2 3">
    <name type="scientific">Malassezia globosa (strain ATCC MYA-4612 / CBS 7966)</name>
    <name type="common">Dandruff-associated fungus</name>
    <dbReference type="NCBI Taxonomy" id="425265"/>
    <lineage>
        <taxon>Eukaryota</taxon>
        <taxon>Fungi</taxon>
        <taxon>Dikarya</taxon>
        <taxon>Basidiomycota</taxon>
        <taxon>Ustilaginomycotina</taxon>
        <taxon>Malasseziomycetes</taxon>
        <taxon>Malasseziales</taxon>
        <taxon>Malasseziaceae</taxon>
        <taxon>Malassezia</taxon>
    </lineage>
</organism>
<dbReference type="Gene3D" id="3.30.420.10">
    <property type="entry name" value="Ribonuclease H-like superfamily/Ribonuclease H"/>
    <property type="match status" value="1"/>
</dbReference>
<feature type="compositionally biased region" description="Polar residues" evidence="1">
    <location>
        <begin position="367"/>
        <end position="378"/>
    </location>
</feature>
<comment type="caution">
    <text evidence="2">The sequence shown here is derived from an EMBL/GenBank/DDBJ whole genome shotgun (WGS) entry which is preliminary data.</text>
</comment>
<accession>A8Q2W0</accession>
<dbReference type="STRING" id="425265.A8Q2W0"/>